<dbReference type="STRING" id="1804984.AYM40_06015"/>
<dbReference type="RefSeq" id="WP_063495424.1">
    <property type="nucleotide sequence ID" value="NZ_CP014578.1"/>
</dbReference>
<accession>A0A167VVB4</accession>
<gene>
    <name evidence="3" type="ORF">AYM40_06015</name>
</gene>
<dbReference type="GO" id="GO:0016887">
    <property type="term" value="F:ATP hydrolysis activity"/>
    <property type="evidence" value="ECO:0007669"/>
    <property type="project" value="TreeGrafter"/>
</dbReference>
<evidence type="ECO:0000256" key="2">
    <source>
        <dbReference type="ARBA" id="ARBA00022840"/>
    </source>
</evidence>
<dbReference type="NCBIfam" id="TIGR03371">
    <property type="entry name" value="cellulose_yhjQ"/>
    <property type="match status" value="1"/>
</dbReference>
<dbReference type="EMBL" id="CP014578">
    <property type="protein sequence ID" value="ANB71977.1"/>
    <property type="molecule type" value="Genomic_DNA"/>
</dbReference>
<keyword evidence="1" id="KW-0547">Nucleotide-binding</keyword>
<evidence type="ECO:0000313" key="4">
    <source>
        <dbReference type="Proteomes" id="UP000076852"/>
    </source>
</evidence>
<dbReference type="Pfam" id="PF06564">
    <property type="entry name" value="CBP_BcsQ"/>
    <property type="match status" value="1"/>
</dbReference>
<dbReference type="GO" id="GO:0005524">
    <property type="term" value="F:ATP binding"/>
    <property type="evidence" value="ECO:0007669"/>
    <property type="project" value="UniProtKB-KW"/>
</dbReference>
<dbReference type="InterPro" id="IPR027417">
    <property type="entry name" value="P-loop_NTPase"/>
</dbReference>
<dbReference type="InterPro" id="IPR050625">
    <property type="entry name" value="ParA/MinD_ATPase"/>
</dbReference>
<evidence type="ECO:0000256" key="1">
    <source>
        <dbReference type="ARBA" id="ARBA00022741"/>
    </source>
</evidence>
<organism evidence="3 4">
    <name type="scientific">Paraburkholderia phytofirmans OLGA172</name>
    <dbReference type="NCBI Taxonomy" id="1417228"/>
    <lineage>
        <taxon>Bacteria</taxon>
        <taxon>Pseudomonadati</taxon>
        <taxon>Pseudomonadota</taxon>
        <taxon>Betaproteobacteria</taxon>
        <taxon>Burkholderiales</taxon>
        <taxon>Burkholderiaceae</taxon>
        <taxon>Paraburkholderia</taxon>
    </lineage>
</organism>
<dbReference type="GO" id="GO:0005829">
    <property type="term" value="C:cytosol"/>
    <property type="evidence" value="ECO:0007669"/>
    <property type="project" value="TreeGrafter"/>
</dbReference>
<dbReference type="GO" id="GO:0051782">
    <property type="term" value="P:negative regulation of cell division"/>
    <property type="evidence" value="ECO:0007669"/>
    <property type="project" value="TreeGrafter"/>
</dbReference>
<sequence length="266" mass="28069">MKTIAVVSTAGGTGRTTLSAALAVLLARRGHAVVALDFDPQNMLGAHLGLDCLAPAGLAQAMLDENEAWHAHTWRNNEGVLFVPYGAVSLEQSARCDARLAAEPQWLANALAQLDLPGDGAVLIDTARYPSQQGEQAVRSADLVLCVTPPEAAACATLVARLDALRRGGANLRIIVNRLNPARDMQRDALAMLGAALGDGLPLAQRVHLDAALPESFARGTWLFDDAPHSQTSHDLQGLANWLHAWLAAALTDAPAANARRAGERP</sequence>
<dbReference type="InterPro" id="IPR017746">
    <property type="entry name" value="Cellulose_synthase_operon_BcsQ"/>
</dbReference>
<protein>
    <submittedName>
        <fullName evidence="3">Cellulose biosynthesis protein</fullName>
    </submittedName>
</protein>
<dbReference type="PANTHER" id="PTHR43384">
    <property type="entry name" value="SEPTUM SITE-DETERMINING PROTEIN MIND HOMOLOG, CHLOROPLASTIC-RELATED"/>
    <property type="match status" value="1"/>
</dbReference>
<keyword evidence="4" id="KW-1185">Reference proteome</keyword>
<dbReference type="SUPFAM" id="SSF52540">
    <property type="entry name" value="P-loop containing nucleoside triphosphate hydrolases"/>
    <property type="match status" value="1"/>
</dbReference>
<name>A0A167VVB4_9BURK</name>
<dbReference type="PANTHER" id="PTHR43384:SF6">
    <property type="entry name" value="SEPTUM SITE-DETERMINING PROTEIN MIND HOMOLOG, CHLOROPLASTIC"/>
    <property type="match status" value="1"/>
</dbReference>
<dbReference type="KEGG" id="buz:AYM40_06015"/>
<evidence type="ECO:0000313" key="3">
    <source>
        <dbReference type="EMBL" id="ANB71977.1"/>
    </source>
</evidence>
<dbReference type="AlphaFoldDB" id="A0A167VVB4"/>
<dbReference type="GO" id="GO:0009898">
    <property type="term" value="C:cytoplasmic side of plasma membrane"/>
    <property type="evidence" value="ECO:0007669"/>
    <property type="project" value="TreeGrafter"/>
</dbReference>
<reference evidence="3 4" key="1">
    <citation type="journal article" date="2016" name="Gene">
        <title>PacBio SMRT assembly of a complex multi-replicon genome reveals chlorocatechol degradative operon in a region of genome plasticity.</title>
        <authorList>
            <person name="Ricker N."/>
            <person name="Shen S.Y."/>
            <person name="Goordial J."/>
            <person name="Jin S."/>
            <person name="Fulthorpe R.R."/>
        </authorList>
    </citation>
    <scope>NUCLEOTIDE SEQUENCE [LARGE SCALE GENOMIC DNA]</scope>
    <source>
        <strain evidence="3 4">OLGA172</strain>
    </source>
</reference>
<dbReference type="Proteomes" id="UP000076852">
    <property type="component" value="Chromosome 1"/>
</dbReference>
<dbReference type="OrthoDB" id="5288747at2"/>
<dbReference type="Gene3D" id="3.40.50.300">
    <property type="entry name" value="P-loop containing nucleotide triphosphate hydrolases"/>
    <property type="match status" value="1"/>
</dbReference>
<proteinExistence type="predicted"/>
<keyword evidence="2" id="KW-0067">ATP-binding</keyword>